<dbReference type="Gene3D" id="3.30.60.30">
    <property type="match status" value="1"/>
</dbReference>
<dbReference type="EMBL" id="JRES01001246">
    <property type="protein sequence ID" value="KNC24278.1"/>
    <property type="molecule type" value="Genomic_DNA"/>
</dbReference>
<feature type="signal peptide" evidence="1">
    <location>
        <begin position="1"/>
        <end position="20"/>
    </location>
</feature>
<feature type="chain" id="PRO_5005535216" description="Kazal-like domain-containing protein" evidence="1">
    <location>
        <begin position="21"/>
        <end position="98"/>
    </location>
</feature>
<proteinExistence type="predicted"/>
<name>A0A0L0BW75_LUCCU</name>
<dbReference type="OrthoDB" id="10344534at2759"/>
<gene>
    <name evidence="2" type="ORF">FF38_02042</name>
</gene>
<organism evidence="2 3">
    <name type="scientific">Lucilia cuprina</name>
    <name type="common">Green bottle fly</name>
    <name type="synonym">Australian sheep blowfly</name>
    <dbReference type="NCBI Taxonomy" id="7375"/>
    <lineage>
        <taxon>Eukaryota</taxon>
        <taxon>Metazoa</taxon>
        <taxon>Ecdysozoa</taxon>
        <taxon>Arthropoda</taxon>
        <taxon>Hexapoda</taxon>
        <taxon>Insecta</taxon>
        <taxon>Pterygota</taxon>
        <taxon>Neoptera</taxon>
        <taxon>Endopterygota</taxon>
        <taxon>Diptera</taxon>
        <taxon>Brachycera</taxon>
        <taxon>Muscomorpha</taxon>
        <taxon>Oestroidea</taxon>
        <taxon>Calliphoridae</taxon>
        <taxon>Luciliinae</taxon>
        <taxon>Lucilia</taxon>
    </lineage>
</organism>
<protein>
    <recommendedName>
        <fullName evidence="4">Kazal-like domain-containing protein</fullName>
    </recommendedName>
</protein>
<evidence type="ECO:0000313" key="2">
    <source>
        <dbReference type="EMBL" id="KNC24278.1"/>
    </source>
</evidence>
<evidence type="ECO:0008006" key="4">
    <source>
        <dbReference type="Google" id="ProtNLM"/>
    </source>
</evidence>
<dbReference type="Proteomes" id="UP000037069">
    <property type="component" value="Unassembled WGS sequence"/>
</dbReference>
<evidence type="ECO:0000256" key="1">
    <source>
        <dbReference type="SAM" id="SignalP"/>
    </source>
</evidence>
<keyword evidence="1" id="KW-0732">Signal</keyword>
<keyword evidence="3" id="KW-1185">Reference proteome</keyword>
<reference evidence="2 3" key="1">
    <citation type="journal article" date="2015" name="Nat. Commun.">
        <title>Lucilia cuprina genome unlocks parasitic fly biology to underpin future interventions.</title>
        <authorList>
            <person name="Anstead C.A."/>
            <person name="Korhonen P.K."/>
            <person name="Young N.D."/>
            <person name="Hall R.S."/>
            <person name="Jex A.R."/>
            <person name="Murali S.C."/>
            <person name="Hughes D.S."/>
            <person name="Lee S.F."/>
            <person name="Perry T."/>
            <person name="Stroehlein A.J."/>
            <person name="Ansell B.R."/>
            <person name="Breugelmans B."/>
            <person name="Hofmann A."/>
            <person name="Qu J."/>
            <person name="Dugan S."/>
            <person name="Lee S.L."/>
            <person name="Chao H."/>
            <person name="Dinh H."/>
            <person name="Han Y."/>
            <person name="Doddapaneni H.V."/>
            <person name="Worley K.C."/>
            <person name="Muzny D.M."/>
            <person name="Ioannidis P."/>
            <person name="Waterhouse R.M."/>
            <person name="Zdobnov E.M."/>
            <person name="James P.J."/>
            <person name="Bagnall N.H."/>
            <person name="Kotze A.C."/>
            <person name="Gibbs R.A."/>
            <person name="Richards S."/>
            <person name="Batterham P."/>
            <person name="Gasser R.B."/>
        </authorList>
    </citation>
    <scope>NUCLEOTIDE SEQUENCE [LARGE SCALE GENOMIC DNA]</scope>
    <source>
        <strain evidence="2 3">LS</strain>
        <tissue evidence="2">Full body</tissue>
    </source>
</reference>
<accession>A0A0L0BW75</accession>
<comment type="caution">
    <text evidence="2">The sequence shown here is derived from an EMBL/GenBank/DDBJ whole genome shotgun (WGS) entry which is preliminary data.</text>
</comment>
<sequence>MHLTIIYIIFFLSLFFFVIADNNSTNCAKACPFVFKPICASIENKEKSQLNCTFPNDCYLDIYTCMVGKKELQQNPEVCLEDLPECANIVISTFRFST</sequence>
<evidence type="ECO:0000313" key="3">
    <source>
        <dbReference type="Proteomes" id="UP000037069"/>
    </source>
</evidence>
<dbReference type="AlphaFoldDB" id="A0A0L0BW75"/>